<protein>
    <submittedName>
        <fullName evidence="3">Ribose 5-phosphate isomerase B</fullName>
    </submittedName>
</protein>
<dbReference type="NCBIfam" id="TIGR00689">
    <property type="entry name" value="rpiB_lacA_lacB"/>
    <property type="match status" value="1"/>
</dbReference>
<dbReference type="InterPro" id="IPR003500">
    <property type="entry name" value="RpiB_LacA_LacB"/>
</dbReference>
<dbReference type="SUPFAM" id="SSF89623">
    <property type="entry name" value="Ribose/Galactose isomerase RpiB/AlsB"/>
    <property type="match status" value="1"/>
</dbReference>
<proteinExistence type="inferred from homology"/>
<name>A0A413X5Z0_9FIRM</name>
<evidence type="ECO:0000313" key="3">
    <source>
        <dbReference type="EMBL" id="GKH02746.1"/>
    </source>
</evidence>
<accession>A0A413X5Z0</accession>
<dbReference type="Gene3D" id="3.40.1400.10">
    <property type="entry name" value="Sugar-phosphate isomerase, RpiB/LacA/LacB"/>
    <property type="match status" value="1"/>
</dbReference>
<dbReference type="RefSeq" id="WP_006773077.1">
    <property type="nucleotide sequence ID" value="NZ_BQNJ01000002.1"/>
</dbReference>
<dbReference type="PANTHER" id="PTHR30345:SF0">
    <property type="entry name" value="DNA DAMAGE-REPAIR_TOLERATION PROTEIN DRT102"/>
    <property type="match status" value="1"/>
</dbReference>
<dbReference type="Proteomes" id="UP001055091">
    <property type="component" value="Unassembled WGS sequence"/>
</dbReference>
<dbReference type="GO" id="GO:0004751">
    <property type="term" value="F:ribose-5-phosphate isomerase activity"/>
    <property type="evidence" value="ECO:0007669"/>
    <property type="project" value="TreeGrafter"/>
</dbReference>
<dbReference type="PANTHER" id="PTHR30345">
    <property type="entry name" value="RIBOSE-5-PHOSPHATE ISOMERASE B"/>
    <property type="match status" value="1"/>
</dbReference>
<dbReference type="Pfam" id="PF02502">
    <property type="entry name" value="LacAB_rpiB"/>
    <property type="match status" value="1"/>
</dbReference>
<reference evidence="3" key="1">
    <citation type="submission" date="2022-01" db="EMBL/GenBank/DDBJ databases">
        <title>Novel bile acid biosynthetic pathways are enriched in the microbiome of centenarians.</title>
        <authorList>
            <person name="Sato Y."/>
            <person name="Atarashi K."/>
            <person name="Plichta R.D."/>
            <person name="Arai Y."/>
            <person name="Sasajima S."/>
            <person name="Kearney M.S."/>
            <person name="Suda W."/>
            <person name="Takeshita K."/>
            <person name="Sasaki T."/>
            <person name="Okamoto S."/>
            <person name="Skelly N.A."/>
            <person name="Okamura Y."/>
            <person name="Vlamakis H."/>
            <person name="Li Y."/>
            <person name="Tanoue T."/>
            <person name="Takei H."/>
            <person name="Nittono H."/>
            <person name="Narushima S."/>
            <person name="Irie J."/>
            <person name="Itoh H."/>
            <person name="Moriya K."/>
            <person name="Sugiura Y."/>
            <person name="Suematsu M."/>
            <person name="Moritoki N."/>
            <person name="Shibata S."/>
            <person name="Littman R.D."/>
            <person name="Fischbach A.M."/>
            <person name="Uwamino Y."/>
            <person name="Inoue T."/>
            <person name="Honda A."/>
            <person name="Hattori M."/>
            <person name="Murai T."/>
            <person name="Xavier J.R."/>
            <person name="Hirose N."/>
            <person name="Honda K."/>
        </authorList>
    </citation>
    <scope>NUCLEOTIDE SEQUENCE</scope>
    <source>
        <strain evidence="3">CE91-St55</strain>
    </source>
</reference>
<keyword evidence="2 3" id="KW-0413">Isomerase</keyword>
<dbReference type="GO" id="GO:0009052">
    <property type="term" value="P:pentose-phosphate shunt, non-oxidative branch"/>
    <property type="evidence" value="ECO:0007669"/>
    <property type="project" value="TreeGrafter"/>
</dbReference>
<dbReference type="GO" id="GO:0019316">
    <property type="term" value="P:D-allose catabolic process"/>
    <property type="evidence" value="ECO:0007669"/>
    <property type="project" value="TreeGrafter"/>
</dbReference>
<organism evidence="3 4">
    <name type="scientific">Hungatella hathewayi</name>
    <dbReference type="NCBI Taxonomy" id="154046"/>
    <lineage>
        <taxon>Bacteria</taxon>
        <taxon>Bacillati</taxon>
        <taxon>Bacillota</taxon>
        <taxon>Clostridia</taxon>
        <taxon>Lachnospirales</taxon>
        <taxon>Lachnospiraceae</taxon>
        <taxon>Hungatella</taxon>
    </lineage>
</organism>
<dbReference type="GeneID" id="93148848"/>
<sequence length="151" mass="16532">MKEEFIYIGSDHGGFSLKQVIKDCLDRKGILYKDVGSDSAEIVRYPTYAEEVALAVSEHRATRGILICSTGIGMSIVANRFKGVRASLCTDSYMGKITRAHNDSNILCLGGKITGELEAVDILENWLTTEFEGGRHTISLGLIEELDCNGK</sequence>
<comment type="similarity">
    <text evidence="1">Belongs to the LacAB/RpiB family.</text>
</comment>
<comment type="caution">
    <text evidence="3">The sequence shown here is derived from an EMBL/GenBank/DDBJ whole genome shotgun (WGS) entry which is preliminary data.</text>
</comment>
<dbReference type="AlphaFoldDB" id="A0A413X5Z0"/>
<evidence type="ECO:0000256" key="2">
    <source>
        <dbReference type="ARBA" id="ARBA00023235"/>
    </source>
</evidence>
<evidence type="ECO:0000313" key="4">
    <source>
        <dbReference type="Proteomes" id="UP001055091"/>
    </source>
</evidence>
<dbReference type="NCBIfam" id="NF004051">
    <property type="entry name" value="PRK05571.1"/>
    <property type="match status" value="1"/>
</dbReference>
<dbReference type="InterPro" id="IPR036569">
    <property type="entry name" value="RpiB_LacA_LacB_sf"/>
</dbReference>
<dbReference type="EMBL" id="BQNJ01000002">
    <property type="protein sequence ID" value="GKH02746.1"/>
    <property type="molecule type" value="Genomic_DNA"/>
</dbReference>
<evidence type="ECO:0000256" key="1">
    <source>
        <dbReference type="ARBA" id="ARBA00008754"/>
    </source>
</evidence>
<dbReference type="PIRSF" id="PIRSF005384">
    <property type="entry name" value="RpiB_LacA_B"/>
    <property type="match status" value="1"/>
</dbReference>
<dbReference type="NCBIfam" id="TIGR01120">
    <property type="entry name" value="rpiB"/>
    <property type="match status" value="1"/>
</dbReference>
<gene>
    <name evidence="3" type="primary">rpiB_2</name>
    <name evidence="3" type="ORF">CE91St55_47270</name>
</gene>
<dbReference type="InterPro" id="IPR004785">
    <property type="entry name" value="RpiB"/>
</dbReference>